<dbReference type="SUPFAM" id="SSF57701">
    <property type="entry name" value="Zn2/Cys6 DNA-binding domain"/>
    <property type="match status" value="1"/>
</dbReference>
<dbReference type="EMBL" id="JH993119">
    <property type="protein sequence ID" value="EKX34105.1"/>
    <property type="molecule type" value="Genomic_DNA"/>
</dbReference>
<protein>
    <recommendedName>
        <fullName evidence="1">Zn(2)-C6 fungal-type domain-containing protein</fullName>
    </recommendedName>
</protein>
<dbReference type="GeneID" id="17290829"/>
<evidence type="ECO:0000313" key="3">
    <source>
        <dbReference type="EnsemblProtists" id="EKX34105"/>
    </source>
</evidence>
<dbReference type="GO" id="GO:0000981">
    <property type="term" value="F:DNA-binding transcription factor activity, RNA polymerase II-specific"/>
    <property type="evidence" value="ECO:0007669"/>
    <property type="project" value="InterPro"/>
</dbReference>
<dbReference type="KEGG" id="gtt:GUITHDRAFT_119713"/>
<dbReference type="Proteomes" id="UP000011087">
    <property type="component" value="Unassembled WGS sequence"/>
</dbReference>
<name>L1IE50_GUITC</name>
<sequence>MMLHTAPCEFPQKRLCSEFLDHDDWCLMMAEQLSALNSATAQSLERSLHLPAVSHFPPSCSLDCENFFDPNVAVDALAVRLEPRRKRSKYITNSCSECRQKKRKCSNVRPCAMCIIAGTSAQCLAESDTSTLYAQICDPKETWFQSVEDQEISLESLRHACLQVGVNITIVRAMWELGLSASTLFRAFKILPLDLKTSMDEGIDRVRHIMSDKSKVLPDYKAVLCRQHAYGRLSNYGQNLPSDDVGLAVAKQERGVVEEFERVACNEYWGHGRWLSMEFDRENLLSKRLKLGDEIAELLGYHHTEILCRHSNRDMLLQVSEYEILVTIINLLCQSFHREVTWYWRLMRRAPGGSEGGVTYLKCTLHKMFDDQGRQYGYTITFDVTSLEEYEQFKNRYLPPGMRANSDKSLEEQMSKETLMYLRKSRTAGAEKLSYLARLVRRWTTEGIIP</sequence>
<evidence type="ECO:0000313" key="4">
    <source>
        <dbReference type="Proteomes" id="UP000011087"/>
    </source>
</evidence>
<reference evidence="4" key="2">
    <citation type="submission" date="2012-11" db="EMBL/GenBank/DDBJ databases">
        <authorList>
            <person name="Kuo A."/>
            <person name="Curtis B.A."/>
            <person name="Tanifuji G."/>
            <person name="Burki F."/>
            <person name="Gruber A."/>
            <person name="Irimia M."/>
            <person name="Maruyama S."/>
            <person name="Arias M.C."/>
            <person name="Ball S.G."/>
            <person name="Gile G.H."/>
            <person name="Hirakawa Y."/>
            <person name="Hopkins J.F."/>
            <person name="Rensing S.A."/>
            <person name="Schmutz J."/>
            <person name="Symeonidi A."/>
            <person name="Elias M."/>
            <person name="Eveleigh R.J."/>
            <person name="Herman E.K."/>
            <person name="Klute M.J."/>
            <person name="Nakayama T."/>
            <person name="Obornik M."/>
            <person name="Reyes-Prieto A."/>
            <person name="Armbrust E.V."/>
            <person name="Aves S.J."/>
            <person name="Beiko R.G."/>
            <person name="Coutinho P."/>
            <person name="Dacks J.B."/>
            <person name="Durnford D.G."/>
            <person name="Fast N.M."/>
            <person name="Green B.R."/>
            <person name="Grisdale C."/>
            <person name="Hempe F."/>
            <person name="Henrissat B."/>
            <person name="Hoppner M.P."/>
            <person name="Ishida K.-I."/>
            <person name="Kim E."/>
            <person name="Koreny L."/>
            <person name="Kroth P.G."/>
            <person name="Liu Y."/>
            <person name="Malik S.-B."/>
            <person name="Maier U.G."/>
            <person name="McRose D."/>
            <person name="Mock T."/>
            <person name="Neilson J.A."/>
            <person name="Onodera N.T."/>
            <person name="Poole A.M."/>
            <person name="Pritham E.J."/>
            <person name="Richards T.A."/>
            <person name="Rocap G."/>
            <person name="Roy S.W."/>
            <person name="Sarai C."/>
            <person name="Schaack S."/>
            <person name="Shirato S."/>
            <person name="Slamovits C.H."/>
            <person name="Spencer D.F."/>
            <person name="Suzuki S."/>
            <person name="Worden A.Z."/>
            <person name="Zauner S."/>
            <person name="Barry K."/>
            <person name="Bell C."/>
            <person name="Bharti A.K."/>
            <person name="Crow J.A."/>
            <person name="Grimwood J."/>
            <person name="Kramer R."/>
            <person name="Lindquist E."/>
            <person name="Lucas S."/>
            <person name="Salamov A."/>
            <person name="McFadden G.I."/>
            <person name="Lane C.E."/>
            <person name="Keeling P.J."/>
            <person name="Gray M.W."/>
            <person name="Grigoriev I.V."/>
            <person name="Archibald J.M."/>
        </authorList>
    </citation>
    <scope>NUCLEOTIDE SEQUENCE</scope>
    <source>
        <strain evidence="4">CCMP2712</strain>
    </source>
</reference>
<dbReference type="PaxDb" id="55529-EKX34105"/>
<dbReference type="Pfam" id="PF00172">
    <property type="entry name" value="Zn_clus"/>
    <property type="match status" value="1"/>
</dbReference>
<dbReference type="SMART" id="SM00066">
    <property type="entry name" value="GAL4"/>
    <property type="match status" value="1"/>
</dbReference>
<dbReference type="EnsemblProtists" id="EKX34105">
    <property type="protein sequence ID" value="EKX34105"/>
    <property type="gene ID" value="GUITHDRAFT_119713"/>
</dbReference>
<dbReference type="InterPro" id="IPR001138">
    <property type="entry name" value="Zn2Cys6_DnaBD"/>
</dbReference>
<dbReference type="CDD" id="cd00067">
    <property type="entry name" value="GAL4"/>
    <property type="match status" value="1"/>
</dbReference>
<gene>
    <name evidence="2" type="ORF">GUITHDRAFT_119713</name>
</gene>
<dbReference type="GO" id="GO:0008270">
    <property type="term" value="F:zinc ion binding"/>
    <property type="evidence" value="ECO:0007669"/>
    <property type="project" value="InterPro"/>
</dbReference>
<reference evidence="2 4" key="1">
    <citation type="journal article" date="2012" name="Nature">
        <title>Algal genomes reveal evolutionary mosaicism and the fate of nucleomorphs.</title>
        <authorList>
            <consortium name="DOE Joint Genome Institute"/>
            <person name="Curtis B.A."/>
            <person name="Tanifuji G."/>
            <person name="Burki F."/>
            <person name="Gruber A."/>
            <person name="Irimia M."/>
            <person name="Maruyama S."/>
            <person name="Arias M.C."/>
            <person name="Ball S.G."/>
            <person name="Gile G.H."/>
            <person name="Hirakawa Y."/>
            <person name="Hopkins J.F."/>
            <person name="Kuo A."/>
            <person name="Rensing S.A."/>
            <person name="Schmutz J."/>
            <person name="Symeonidi A."/>
            <person name="Elias M."/>
            <person name="Eveleigh R.J."/>
            <person name="Herman E.K."/>
            <person name="Klute M.J."/>
            <person name="Nakayama T."/>
            <person name="Obornik M."/>
            <person name="Reyes-Prieto A."/>
            <person name="Armbrust E.V."/>
            <person name="Aves S.J."/>
            <person name="Beiko R.G."/>
            <person name="Coutinho P."/>
            <person name="Dacks J.B."/>
            <person name="Durnford D.G."/>
            <person name="Fast N.M."/>
            <person name="Green B.R."/>
            <person name="Grisdale C.J."/>
            <person name="Hempel F."/>
            <person name="Henrissat B."/>
            <person name="Hoppner M.P."/>
            <person name="Ishida K."/>
            <person name="Kim E."/>
            <person name="Koreny L."/>
            <person name="Kroth P.G."/>
            <person name="Liu Y."/>
            <person name="Malik S.B."/>
            <person name="Maier U.G."/>
            <person name="McRose D."/>
            <person name="Mock T."/>
            <person name="Neilson J.A."/>
            <person name="Onodera N.T."/>
            <person name="Poole A.M."/>
            <person name="Pritham E.J."/>
            <person name="Richards T.A."/>
            <person name="Rocap G."/>
            <person name="Roy S.W."/>
            <person name="Sarai C."/>
            <person name="Schaack S."/>
            <person name="Shirato S."/>
            <person name="Slamovits C.H."/>
            <person name="Spencer D.F."/>
            <person name="Suzuki S."/>
            <person name="Worden A.Z."/>
            <person name="Zauner S."/>
            <person name="Barry K."/>
            <person name="Bell C."/>
            <person name="Bharti A.K."/>
            <person name="Crow J.A."/>
            <person name="Grimwood J."/>
            <person name="Kramer R."/>
            <person name="Lindquist E."/>
            <person name="Lucas S."/>
            <person name="Salamov A."/>
            <person name="McFadden G.I."/>
            <person name="Lane C.E."/>
            <person name="Keeling P.J."/>
            <person name="Gray M.W."/>
            <person name="Grigoriev I.V."/>
            <person name="Archibald J.M."/>
        </authorList>
    </citation>
    <scope>NUCLEOTIDE SEQUENCE</scope>
    <source>
        <strain evidence="2 4">CCMP2712</strain>
    </source>
</reference>
<dbReference type="Gene3D" id="4.10.240.10">
    <property type="entry name" value="Zn(2)-C6 fungal-type DNA-binding domain"/>
    <property type="match status" value="1"/>
</dbReference>
<dbReference type="AlphaFoldDB" id="L1IE50"/>
<feature type="domain" description="Zn(2)-C6 fungal-type" evidence="1">
    <location>
        <begin position="94"/>
        <end position="123"/>
    </location>
</feature>
<evidence type="ECO:0000259" key="1">
    <source>
        <dbReference type="PROSITE" id="PS50048"/>
    </source>
</evidence>
<proteinExistence type="predicted"/>
<accession>L1IE50</accession>
<dbReference type="HOGENOM" id="CLU_550370_0_0_1"/>
<dbReference type="InterPro" id="IPR036864">
    <property type="entry name" value="Zn2-C6_fun-type_DNA-bd_sf"/>
</dbReference>
<reference evidence="3" key="3">
    <citation type="submission" date="2015-06" db="UniProtKB">
        <authorList>
            <consortium name="EnsemblProtists"/>
        </authorList>
    </citation>
    <scope>IDENTIFICATION</scope>
</reference>
<keyword evidence="4" id="KW-1185">Reference proteome</keyword>
<dbReference type="PROSITE" id="PS00463">
    <property type="entry name" value="ZN2_CY6_FUNGAL_1"/>
    <property type="match status" value="1"/>
</dbReference>
<evidence type="ECO:0000313" key="2">
    <source>
        <dbReference type="EMBL" id="EKX34105.1"/>
    </source>
</evidence>
<dbReference type="RefSeq" id="XP_005821085.1">
    <property type="nucleotide sequence ID" value="XM_005821028.1"/>
</dbReference>
<organism evidence="2">
    <name type="scientific">Guillardia theta (strain CCMP2712)</name>
    <name type="common">Cryptophyte</name>
    <dbReference type="NCBI Taxonomy" id="905079"/>
    <lineage>
        <taxon>Eukaryota</taxon>
        <taxon>Cryptophyceae</taxon>
        <taxon>Pyrenomonadales</taxon>
        <taxon>Geminigeraceae</taxon>
        <taxon>Guillardia</taxon>
    </lineage>
</organism>
<dbReference type="PROSITE" id="PS50048">
    <property type="entry name" value="ZN2_CY6_FUNGAL_2"/>
    <property type="match status" value="1"/>
</dbReference>